<organism evidence="3 4">
    <name type="scientific">Paenibacillus solisilvae</name>
    <dbReference type="NCBI Taxonomy" id="2486751"/>
    <lineage>
        <taxon>Bacteria</taxon>
        <taxon>Bacillati</taxon>
        <taxon>Bacillota</taxon>
        <taxon>Bacilli</taxon>
        <taxon>Bacillales</taxon>
        <taxon>Paenibacillaceae</taxon>
        <taxon>Paenibacillus</taxon>
    </lineage>
</organism>
<evidence type="ECO:0000313" key="4">
    <source>
        <dbReference type="Proteomes" id="UP001596047"/>
    </source>
</evidence>
<feature type="transmembrane region" description="Helical" evidence="1">
    <location>
        <begin position="166"/>
        <end position="190"/>
    </location>
</feature>
<evidence type="ECO:0000256" key="1">
    <source>
        <dbReference type="SAM" id="Phobius"/>
    </source>
</evidence>
<comment type="caution">
    <text evidence="3">The sequence shown here is derived from an EMBL/GenBank/DDBJ whole genome shotgun (WGS) entry which is preliminary data.</text>
</comment>
<dbReference type="InterPro" id="IPR041610">
    <property type="entry name" value="ArlS_N"/>
</dbReference>
<keyword evidence="4" id="KW-1185">Reference proteome</keyword>
<sequence length="204" mass="23150">MKGRIWIVSTRLPLKVKLVLAAAVLIFGLFIVYNFVQFLVLRQWMLNREETSIHQMMTELQDHFSNSLLTDDSELLDRHKRFIESINQNNQLIRVLDGNGNLLLAVNERLPYTWVPPETVTRTQWIHATYNGDRLLVLRSPLSTDQFKGTIEIVDSLDTFGRLSDMMLIVMLAGGVISVAISGLGGWISLQSSCCGLFKDSPTR</sequence>
<protein>
    <recommendedName>
        <fullName evidence="2">ArlS sensor domain-containing protein</fullName>
    </recommendedName>
</protein>
<evidence type="ECO:0000259" key="2">
    <source>
        <dbReference type="Pfam" id="PF18719"/>
    </source>
</evidence>
<feature type="domain" description="ArlS sensor" evidence="2">
    <location>
        <begin position="42"/>
        <end position="164"/>
    </location>
</feature>
<evidence type="ECO:0000313" key="3">
    <source>
        <dbReference type="EMBL" id="MFC5649702.1"/>
    </source>
</evidence>
<reference evidence="4" key="1">
    <citation type="journal article" date="2019" name="Int. J. Syst. Evol. Microbiol.">
        <title>The Global Catalogue of Microorganisms (GCM) 10K type strain sequencing project: providing services to taxonomists for standard genome sequencing and annotation.</title>
        <authorList>
            <consortium name="The Broad Institute Genomics Platform"/>
            <consortium name="The Broad Institute Genome Sequencing Center for Infectious Disease"/>
            <person name="Wu L."/>
            <person name="Ma J."/>
        </authorList>
    </citation>
    <scope>NUCLEOTIDE SEQUENCE [LARGE SCALE GENOMIC DNA]</scope>
    <source>
        <strain evidence="4">CGMCC 1.3240</strain>
    </source>
</reference>
<proteinExistence type="predicted"/>
<keyword evidence="1" id="KW-1133">Transmembrane helix</keyword>
<dbReference type="EMBL" id="JBHSOW010000040">
    <property type="protein sequence ID" value="MFC5649702.1"/>
    <property type="molecule type" value="Genomic_DNA"/>
</dbReference>
<dbReference type="Proteomes" id="UP001596047">
    <property type="component" value="Unassembled WGS sequence"/>
</dbReference>
<dbReference type="RefSeq" id="WP_379188234.1">
    <property type="nucleotide sequence ID" value="NZ_JBHSOW010000040.1"/>
</dbReference>
<accession>A0ABW0VV46</accession>
<keyword evidence="1" id="KW-0472">Membrane</keyword>
<name>A0ABW0VV46_9BACL</name>
<gene>
    <name evidence="3" type="ORF">ACFPYJ_11325</name>
</gene>
<dbReference type="Pfam" id="PF18719">
    <property type="entry name" value="ArlS_N"/>
    <property type="match status" value="1"/>
</dbReference>
<keyword evidence="1" id="KW-0812">Transmembrane</keyword>
<feature type="transmembrane region" description="Helical" evidence="1">
    <location>
        <begin position="20"/>
        <end position="41"/>
    </location>
</feature>